<evidence type="ECO:0000256" key="4">
    <source>
        <dbReference type="ARBA" id="ARBA00022737"/>
    </source>
</evidence>
<feature type="domain" description="C2H2-type" evidence="15">
    <location>
        <begin position="435"/>
        <end position="463"/>
    </location>
</feature>
<dbReference type="Pfam" id="PF00096">
    <property type="entry name" value="zf-C2H2"/>
    <property type="match status" value="4"/>
</dbReference>
<dbReference type="GO" id="GO:0000122">
    <property type="term" value="P:negative regulation of transcription by RNA polymerase II"/>
    <property type="evidence" value="ECO:0007669"/>
    <property type="project" value="UniProtKB-ARBA"/>
</dbReference>
<dbReference type="Gene3D" id="3.30.160.60">
    <property type="entry name" value="Classic Zinc Finger"/>
    <property type="match status" value="5"/>
</dbReference>
<dbReference type="SMART" id="SM00355">
    <property type="entry name" value="ZnF_C2H2"/>
    <property type="match status" value="5"/>
</dbReference>
<keyword evidence="6" id="KW-0862">Zinc</keyword>
<dbReference type="KEGG" id="foc:113209308"/>
<dbReference type="InterPro" id="IPR051497">
    <property type="entry name" value="Dev/Hematopoietic_TF"/>
</dbReference>
<evidence type="ECO:0000256" key="5">
    <source>
        <dbReference type="ARBA" id="ARBA00022771"/>
    </source>
</evidence>
<feature type="domain" description="C2H2-type" evidence="15">
    <location>
        <begin position="407"/>
        <end position="434"/>
    </location>
</feature>
<accession>A0A6J1SP12</accession>
<dbReference type="PROSITE" id="PS50157">
    <property type="entry name" value="ZINC_FINGER_C2H2_2"/>
    <property type="match status" value="5"/>
</dbReference>
<keyword evidence="3" id="KW-0479">Metal-binding</keyword>
<keyword evidence="17" id="KW-1185">Reference proteome</keyword>
<feature type="domain" description="THAP-type" evidence="16">
    <location>
        <begin position="1"/>
        <end position="91"/>
    </location>
</feature>
<dbReference type="PANTHER" id="PTHR45993">
    <property type="entry name" value="B-CELL LYMPHOMA/LEUKEMIA 11"/>
    <property type="match status" value="1"/>
</dbReference>
<feature type="region of interest" description="Disordered" evidence="14">
    <location>
        <begin position="229"/>
        <end position="251"/>
    </location>
</feature>
<evidence type="ECO:0000313" key="18">
    <source>
        <dbReference type="RefSeq" id="XP_026282528.1"/>
    </source>
</evidence>
<dbReference type="InterPro" id="IPR013087">
    <property type="entry name" value="Znf_C2H2_type"/>
</dbReference>
<dbReference type="RefSeq" id="XP_026282528.1">
    <property type="nucleotide sequence ID" value="XM_026426743.2"/>
</dbReference>
<keyword evidence="10" id="KW-0539">Nucleus</keyword>
<dbReference type="PROSITE" id="PS50950">
    <property type="entry name" value="ZF_THAP"/>
    <property type="match status" value="1"/>
</dbReference>
<dbReference type="FunFam" id="3.30.160.60:FF:000624">
    <property type="entry name" value="zinc finger protein 697"/>
    <property type="match status" value="1"/>
</dbReference>
<feature type="domain" description="C2H2-type" evidence="15">
    <location>
        <begin position="379"/>
        <end position="406"/>
    </location>
</feature>
<dbReference type="FunFam" id="3.30.160.60:FF:002343">
    <property type="entry name" value="Zinc finger protein 33A"/>
    <property type="match status" value="1"/>
</dbReference>
<keyword evidence="4" id="KW-0677">Repeat</keyword>
<feature type="coiled-coil region" evidence="13">
    <location>
        <begin position="168"/>
        <end position="195"/>
    </location>
</feature>
<keyword evidence="7" id="KW-0805">Transcription regulation</keyword>
<evidence type="ECO:0000256" key="9">
    <source>
        <dbReference type="ARBA" id="ARBA00023163"/>
    </source>
</evidence>
<dbReference type="SUPFAM" id="SSF57667">
    <property type="entry name" value="beta-beta-alpha zinc fingers"/>
    <property type="match status" value="3"/>
</dbReference>
<evidence type="ECO:0000256" key="1">
    <source>
        <dbReference type="ARBA" id="ARBA00004123"/>
    </source>
</evidence>
<dbReference type="GeneID" id="113209308"/>
<name>A0A6J1SP12_FRAOC</name>
<evidence type="ECO:0000259" key="15">
    <source>
        <dbReference type="PROSITE" id="PS50157"/>
    </source>
</evidence>
<dbReference type="GO" id="GO:0005634">
    <property type="term" value="C:nucleus"/>
    <property type="evidence" value="ECO:0007669"/>
    <property type="project" value="UniProtKB-SubCell"/>
</dbReference>
<dbReference type="GO" id="GO:0000978">
    <property type="term" value="F:RNA polymerase II cis-regulatory region sequence-specific DNA binding"/>
    <property type="evidence" value="ECO:0007669"/>
    <property type="project" value="TreeGrafter"/>
</dbReference>
<dbReference type="GO" id="GO:0003700">
    <property type="term" value="F:DNA-binding transcription factor activity"/>
    <property type="evidence" value="ECO:0007669"/>
    <property type="project" value="TreeGrafter"/>
</dbReference>
<dbReference type="FunFam" id="3.30.160.60:FF:001156">
    <property type="entry name" value="Zinc finger protein 407"/>
    <property type="match status" value="1"/>
</dbReference>
<keyword evidence="5 11" id="KW-0863">Zinc-finger</keyword>
<proteinExistence type="inferred from homology"/>
<comment type="similarity">
    <text evidence="2">Belongs to the krueppel C2H2-type zinc-finger protein family.</text>
</comment>
<evidence type="ECO:0000259" key="16">
    <source>
        <dbReference type="PROSITE" id="PS50950"/>
    </source>
</evidence>
<evidence type="ECO:0000256" key="14">
    <source>
        <dbReference type="SAM" id="MobiDB-lite"/>
    </source>
</evidence>
<evidence type="ECO:0000256" key="13">
    <source>
        <dbReference type="SAM" id="Coils"/>
    </source>
</evidence>
<dbReference type="GO" id="GO:0008270">
    <property type="term" value="F:zinc ion binding"/>
    <property type="evidence" value="ECO:0007669"/>
    <property type="project" value="UniProtKB-KW"/>
</dbReference>
<dbReference type="PANTHER" id="PTHR45993:SF6">
    <property type="entry name" value="C2H2-TYPE DOMAIN-CONTAINING PROTEIN"/>
    <property type="match status" value="1"/>
</dbReference>
<evidence type="ECO:0000313" key="17">
    <source>
        <dbReference type="Proteomes" id="UP000504606"/>
    </source>
</evidence>
<evidence type="ECO:0000256" key="6">
    <source>
        <dbReference type="ARBA" id="ARBA00022833"/>
    </source>
</evidence>
<feature type="domain" description="C2H2-type" evidence="15">
    <location>
        <begin position="351"/>
        <end position="378"/>
    </location>
</feature>
<protein>
    <submittedName>
        <fullName evidence="18">Zinc finger and SCAN domain-containing protein 31</fullName>
    </submittedName>
</protein>
<sequence>MVNCSIDGCKSRVGRDKVSFYGLPAVLTRQCELTMELSERRRKCWFERIYRSGFDETSVPRYTRVCANHFITGKPSTLFDVANADWAPSVNLGKSASCLTRSKGYQKRTTARRKKGKDEETEFSCQIKGDRIKKEVEDNPLIEEDERKVTFDDVPGTGCQTEITCEGFTRLEEMYKKLLEENIAMRRELETLKSLVREPSDIEDPLAMSDNEGSSSGLEKVEVILKTEPDPDIDTDANHDPESFADLPSYDSEFVDVPGNRLSSLCARSQPTLRLHRYTGQEVQSNADPRPNHNSPEDKETESDDLNTKSQKSLRPQKRTKKFPCPECGQKFISNQALEIHVRIHTGERPFECAVCQKGFSVASTLKAHMRTHTGERPYACQLCPRRFSEHGTLKCHMRTHTGEKPYECDVCHKKFSENSTLRRHLLTHTGERPFECETCHSKFIQKYNLNNHIRRVHTGTTLGL</sequence>
<gene>
    <name evidence="18" type="primary">LOC113209308</name>
</gene>
<reference evidence="18" key="1">
    <citation type="submission" date="2025-08" db="UniProtKB">
        <authorList>
            <consortium name="RefSeq"/>
        </authorList>
    </citation>
    <scope>IDENTIFICATION</scope>
    <source>
        <tissue evidence="18">Whole organism</tissue>
    </source>
</reference>
<dbReference type="SUPFAM" id="SSF57716">
    <property type="entry name" value="Glucocorticoid receptor-like (DNA-binding domain)"/>
    <property type="match status" value="1"/>
</dbReference>
<comment type="subcellular location">
    <subcellularLocation>
        <location evidence="1">Nucleus</location>
    </subcellularLocation>
</comment>
<keyword evidence="8 12" id="KW-0238">DNA-binding</keyword>
<dbReference type="FunFam" id="3.30.160.60:FF:001465">
    <property type="entry name" value="Zinc finger protein 560"/>
    <property type="match status" value="1"/>
</dbReference>
<evidence type="ECO:0000256" key="7">
    <source>
        <dbReference type="ARBA" id="ARBA00023015"/>
    </source>
</evidence>
<dbReference type="InterPro" id="IPR036236">
    <property type="entry name" value="Znf_C2H2_sf"/>
</dbReference>
<evidence type="ECO:0000256" key="8">
    <source>
        <dbReference type="ARBA" id="ARBA00023125"/>
    </source>
</evidence>
<dbReference type="PROSITE" id="PS00028">
    <property type="entry name" value="ZINC_FINGER_C2H2_1"/>
    <property type="match status" value="5"/>
</dbReference>
<feature type="domain" description="C2H2-type" evidence="15">
    <location>
        <begin position="323"/>
        <end position="350"/>
    </location>
</feature>
<dbReference type="InterPro" id="IPR006612">
    <property type="entry name" value="THAP_Znf"/>
</dbReference>
<evidence type="ECO:0000256" key="10">
    <source>
        <dbReference type="ARBA" id="ARBA00023242"/>
    </source>
</evidence>
<dbReference type="AlphaFoldDB" id="A0A6J1SP12"/>
<evidence type="ECO:0000256" key="3">
    <source>
        <dbReference type="ARBA" id="ARBA00022723"/>
    </source>
</evidence>
<evidence type="ECO:0000256" key="2">
    <source>
        <dbReference type="ARBA" id="ARBA00006991"/>
    </source>
</evidence>
<evidence type="ECO:0000256" key="12">
    <source>
        <dbReference type="PROSITE-ProRule" id="PRU00309"/>
    </source>
</evidence>
<organism evidence="17 18">
    <name type="scientific">Frankliniella occidentalis</name>
    <name type="common">Western flower thrips</name>
    <name type="synonym">Euthrips occidentalis</name>
    <dbReference type="NCBI Taxonomy" id="133901"/>
    <lineage>
        <taxon>Eukaryota</taxon>
        <taxon>Metazoa</taxon>
        <taxon>Ecdysozoa</taxon>
        <taxon>Arthropoda</taxon>
        <taxon>Hexapoda</taxon>
        <taxon>Insecta</taxon>
        <taxon>Pterygota</taxon>
        <taxon>Neoptera</taxon>
        <taxon>Paraneoptera</taxon>
        <taxon>Thysanoptera</taxon>
        <taxon>Terebrantia</taxon>
        <taxon>Thripoidea</taxon>
        <taxon>Thripidae</taxon>
        <taxon>Frankliniella</taxon>
    </lineage>
</organism>
<keyword evidence="13" id="KW-0175">Coiled coil</keyword>
<dbReference type="Proteomes" id="UP000504606">
    <property type="component" value="Unplaced"/>
</dbReference>
<dbReference type="OrthoDB" id="8189712at2759"/>
<feature type="region of interest" description="Disordered" evidence="14">
    <location>
        <begin position="279"/>
        <end position="322"/>
    </location>
</feature>
<keyword evidence="9" id="KW-0804">Transcription</keyword>
<evidence type="ECO:0000256" key="11">
    <source>
        <dbReference type="PROSITE-ProRule" id="PRU00042"/>
    </source>
</evidence>
<dbReference type="FunFam" id="3.30.160.60:FF:001485">
    <property type="entry name" value="Krueppel-related zinc finger protein"/>
    <property type="match status" value="1"/>
</dbReference>